<name>A0A1F7IBF8_9BACT</name>
<evidence type="ECO:0000313" key="2">
    <source>
        <dbReference type="EMBL" id="OGK40689.1"/>
    </source>
</evidence>
<dbReference type="PANTHER" id="PTHR36851:SF1">
    <property type="entry name" value="GLYCO_TRANS_2-LIKE DOMAIN-CONTAINING PROTEIN"/>
    <property type="match status" value="1"/>
</dbReference>
<evidence type="ECO:0000313" key="3">
    <source>
        <dbReference type="Proteomes" id="UP000179270"/>
    </source>
</evidence>
<feature type="transmembrane region" description="Helical" evidence="1">
    <location>
        <begin position="20"/>
        <end position="40"/>
    </location>
</feature>
<keyword evidence="1" id="KW-1133">Transmembrane helix</keyword>
<keyword evidence="1" id="KW-0472">Membrane</keyword>
<gene>
    <name evidence="2" type="ORF">A3A74_04155</name>
</gene>
<dbReference type="AlphaFoldDB" id="A0A1F7IBF8"/>
<dbReference type="EMBL" id="MGAF01000027">
    <property type="protein sequence ID" value="OGK40689.1"/>
    <property type="molecule type" value="Genomic_DNA"/>
</dbReference>
<keyword evidence="1" id="KW-0812">Transmembrane</keyword>
<dbReference type="Proteomes" id="UP000179270">
    <property type="component" value="Unassembled WGS sequence"/>
</dbReference>
<dbReference type="STRING" id="1802055.A3A74_04155"/>
<accession>A0A1F7IBF8</accession>
<dbReference type="InterPro" id="IPR029044">
    <property type="entry name" value="Nucleotide-diphossugar_trans"/>
</dbReference>
<feature type="transmembrane region" description="Helical" evidence="1">
    <location>
        <begin position="388"/>
        <end position="407"/>
    </location>
</feature>
<evidence type="ECO:0008006" key="4">
    <source>
        <dbReference type="Google" id="ProtNLM"/>
    </source>
</evidence>
<organism evidence="2 3">
    <name type="scientific">Candidatus Roizmanbacteria bacterium RIFCSPLOWO2_01_FULL_35_13</name>
    <dbReference type="NCBI Taxonomy" id="1802055"/>
    <lineage>
        <taxon>Bacteria</taxon>
        <taxon>Candidatus Roizmaniibacteriota</taxon>
    </lineage>
</organism>
<dbReference type="SUPFAM" id="SSF53448">
    <property type="entry name" value="Nucleotide-diphospho-sugar transferases"/>
    <property type="match status" value="1"/>
</dbReference>
<dbReference type="Gene3D" id="3.90.550.10">
    <property type="entry name" value="Spore Coat Polysaccharide Biosynthesis Protein SpsA, Chain A"/>
    <property type="match status" value="1"/>
</dbReference>
<feature type="transmembrane region" description="Helical" evidence="1">
    <location>
        <begin position="419"/>
        <end position="437"/>
    </location>
</feature>
<protein>
    <recommendedName>
        <fullName evidence="4">Glycosyltransferase 2-like domain-containing protein</fullName>
    </recommendedName>
</protein>
<reference evidence="2 3" key="1">
    <citation type="journal article" date="2016" name="Nat. Commun.">
        <title>Thousands of microbial genomes shed light on interconnected biogeochemical processes in an aquifer system.</title>
        <authorList>
            <person name="Anantharaman K."/>
            <person name="Brown C.T."/>
            <person name="Hug L.A."/>
            <person name="Sharon I."/>
            <person name="Castelle C.J."/>
            <person name="Probst A.J."/>
            <person name="Thomas B.C."/>
            <person name="Singh A."/>
            <person name="Wilkins M.J."/>
            <person name="Karaoz U."/>
            <person name="Brodie E.L."/>
            <person name="Williams K.H."/>
            <person name="Hubbard S.S."/>
            <person name="Banfield J.F."/>
        </authorList>
    </citation>
    <scope>NUCLEOTIDE SEQUENCE [LARGE SCALE GENOMIC DNA]</scope>
</reference>
<feature type="transmembrane region" description="Helical" evidence="1">
    <location>
        <begin position="457"/>
        <end position="478"/>
    </location>
</feature>
<comment type="caution">
    <text evidence="2">The sequence shown here is derived from an EMBL/GenBank/DDBJ whole genome shotgun (WGS) entry which is preliminary data.</text>
</comment>
<sequence length="497" mass="58209">MHALATKFFTRYPRKSIRLLEVIPPLTAVFMISMPFWGAIFFPLQLAYFIIFFNMYWLYKSANLAVCAFSASRKIKEAEKIDWLAKAKILPSFNKMAHVVIIPSYQETLSKIKETIDSIADQTFPVKKIFVFIAFEEREKESGKKANTLSLEYKNKFGAFYCTFHPDLPEEVKGKSSNQAFAARFANKVLEEKKVDMDFLTVSSVDADSIFDKHFFSYLSYKFLTASDPYHLFWQSANVSYNNFWQVPSFIRIIAFFSSLWRISLLVQRLRLIPNSVYSLSFRLLKSIDYWDADVIPEDYRIFFKAFFKTGGKVNVEPIFLKTSMDSPKAGTYIRSLLNKYHQERRWSWGISDDAIYLKWWLLVREAPFFKKTYLVLNVLLDHILWPVNWYIITISANLIVFLNPVFTRTSLGYSLPRMSGFILTLCLFALFVLIYVDFDMRSKKYSSVSRFRQFLFPLEFVLMPISGFFLSSLPALISHIQLIIGKRLEYRVTEKS</sequence>
<dbReference type="PANTHER" id="PTHR36851">
    <property type="entry name" value="UNNAMED PRODUCT"/>
    <property type="match status" value="1"/>
</dbReference>
<proteinExistence type="predicted"/>
<evidence type="ECO:0000256" key="1">
    <source>
        <dbReference type="SAM" id="Phobius"/>
    </source>
</evidence>